<dbReference type="CDD" id="cd02440">
    <property type="entry name" value="AdoMet_MTases"/>
    <property type="match status" value="1"/>
</dbReference>
<gene>
    <name evidence="2" type="ORF">JK358_24825</name>
</gene>
<dbReference type="InterPro" id="IPR029063">
    <property type="entry name" value="SAM-dependent_MTases_sf"/>
</dbReference>
<evidence type="ECO:0000313" key="2">
    <source>
        <dbReference type="EMBL" id="MBL1077632.1"/>
    </source>
</evidence>
<dbReference type="EMBL" id="JAERRJ010000009">
    <property type="protein sequence ID" value="MBL1077632.1"/>
    <property type="molecule type" value="Genomic_DNA"/>
</dbReference>
<dbReference type="SUPFAM" id="SSF53335">
    <property type="entry name" value="S-adenosyl-L-methionine-dependent methyltransferases"/>
    <property type="match status" value="1"/>
</dbReference>
<keyword evidence="2" id="KW-0489">Methyltransferase</keyword>
<dbReference type="Proteomes" id="UP000602198">
    <property type="component" value="Unassembled WGS sequence"/>
</dbReference>
<dbReference type="GO" id="GO:0032259">
    <property type="term" value="P:methylation"/>
    <property type="evidence" value="ECO:0007669"/>
    <property type="project" value="UniProtKB-KW"/>
</dbReference>
<dbReference type="InterPro" id="IPR013217">
    <property type="entry name" value="Methyltransf_12"/>
</dbReference>
<dbReference type="GO" id="GO:0008168">
    <property type="term" value="F:methyltransferase activity"/>
    <property type="evidence" value="ECO:0007669"/>
    <property type="project" value="UniProtKB-KW"/>
</dbReference>
<keyword evidence="2" id="KW-0808">Transferase</keyword>
<name>A0ABS1MAJ0_9NOCA</name>
<protein>
    <submittedName>
        <fullName evidence="2">Class I SAM-dependent methyltransferase</fullName>
    </submittedName>
</protein>
<keyword evidence="3" id="KW-1185">Reference proteome</keyword>
<organism evidence="2 3">
    <name type="scientific">Nocardia acididurans</name>
    <dbReference type="NCBI Taxonomy" id="2802282"/>
    <lineage>
        <taxon>Bacteria</taxon>
        <taxon>Bacillati</taxon>
        <taxon>Actinomycetota</taxon>
        <taxon>Actinomycetes</taxon>
        <taxon>Mycobacteriales</taxon>
        <taxon>Nocardiaceae</taxon>
        <taxon>Nocardia</taxon>
    </lineage>
</organism>
<accession>A0ABS1MAJ0</accession>
<evidence type="ECO:0000313" key="3">
    <source>
        <dbReference type="Proteomes" id="UP000602198"/>
    </source>
</evidence>
<proteinExistence type="predicted"/>
<evidence type="ECO:0000259" key="1">
    <source>
        <dbReference type="Pfam" id="PF08242"/>
    </source>
</evidence>
<dbReference type="Gene3D" id="3.40.50.150">
    <property type="entry name" value="Vaccinia Virus protein VP39"/>
    <property type="match status" value="1"/>
</dbReference>
<feature type="domain" description="Methyltransferase type 12" evidence="1">
    <location>
        <begin position="23"/>
        <end position="124"/>
    </location>
</feature>
<dbReference type="Pfam" id="PF08242">
    <property type="entry name" value="Methyltransf_12"/>
    <property type="match status" value="1"/>
</dbReference>
<dbReference type="RefSeq" id="WP_201951156.1">
    <property type="nucleotide sequence ID" value="NZ_JAERRJ010000009.1"/>
</dbReference>
<reference evidence="2 3" key="1">
    <citation type="submission" date="2021-01" db="EMBL/GenBank/DDBJ databases">
        <title>WGS of actinomycetes isolated from Thailand.</title>
        <authorList>
            <person name="Thawai C."/>
        </authorList>
    </citation>
    <scope>NUCLEOTIDE SEQUENCE [LARGE SCALE GENOMIC DNA]</scope>
    <source>
        <strain evidence="2 3">LPG 2</strain>
    </source>
</reference>
<comment type="caution">
    <text evidence="2">The sequence shown here is derived from an EMBL/GenBank/DDBJ whole genome shotgun (WGS) entry which is preliminary data.</text>
</comment>
<sequence>MASDNRFEWIADTMRVGPDDRVLEIGAGSSPSVAYLAARLKSGEVVAVDKSETAVTRSAKKHAALVDSGRVRLLTAALDDALPGKLGPGGFTKILAVNVNLFWTARPTAALAVVRELLAPDGSLYLVYGYGDPDGPSESPKPASAKLIGYLTEAGFTTRTVSSGDLLCVVAT</sequence>